<dbReference type="InterPro" id="IPR013766">
    <property type="entry name" value="Thioredoxin_domain"/>
</dbReference>
<dbReference type="CDD" id="cd02947">
    <property type="entry name" value="TRX_family"/>
    <property type="match status" value="1"/>
</dbReference>
<dbReference type="AlphaFoldDB" id="A0A502CDP0"/>
<evidence type="ECO:0000313" key="4">
    <source>
        <dbReference type="Proteomes" id="UP000319486"/>
    </source>
</evidence>
<evidence type="ECO:0000313" key="3">
    <source>
        <dbReference type="EMBL" id="TPG11277.1"/>
    </source>
</evidence>
<comment type="caution">
    <text evidence="3">The sequence shown here is derived from an EMBL/GenBank/DDBJ whole genome shotgun (WGS) entry which is preliminary data.</text>
</comment>
<evidence type="ECO:0000256" key="1">
    <source>
        <dbReference type="SAM" id="SignalP"/>
    </source>
</evidence>
<sequence>MKAFPGMFLCGALLLASATARADEVPFNQVQFAQANAAGKPIAVYFHADWCPTCRVQQPIIDRLSAEPPLRGVTIFVADYDTETALEKALKVTQQSTLVIFRMGHEVGRSTGQTRESAIRATLQQAL</sequence>
<gene>
    <name evidence="3" type="ORF">EAH88_01635</name>
</gene>
<dbReference type="EMBL" id="RCZO01000001">
    <property type="protein sequence ID" value="TPG11277.1"/>
    <property type="molecule type" value="Genomic_DNA"/>
</dbReference>
<dbReference type="PANTHER" id="PTHR45663:SF11">
    <property type="entry name" value="GEO12009P1"/>
    <property type="match status" value="1"/>
</dbReference>
<accession>A0A502CDP0</accession>
<dbReference type="PROSITE" id="PS51352">
    <property type="entry name" value="THIOREDOXIN_2"/>
    <property type="match status" value="1"/>
</dbReference>
<dbReference type="SUPFAM" id="SSF52833">
    <property type="entry name" value="Thioredoxin-like"/>
    <property type="match status" value="1"/>
</dbReference>
<feature type="signal peptide" evidence="1">
    <location>
        <begin position="1"/>
        <end position="22"/>
    </location>
</feature>
<dbReference type="Proteomes" id="UP000319486">
    <property type="component" value="Unassembled WGS sequence"/>
</dbReference>
<keyword evidence="4" id="KW-1185">Reference proteome</keyword>
<protein>
    <submittedName>
        <fullName evidence="3">Thioredoxin</fullName>
    </submittedName>
</protein>
<dbReference type="GO" id="GO:0005737">
    <property type="term" value="C:cytoplasm"/>
    <property type="evidence" value="ECO:0007669"/>
    <property type="project" value="TreeGrafter"/>
</dbReference>
<keyword evidence="1" id="KW-0732">Signal</keyword>
<feature type="chain" id="PRO_5030107265" evidence="1">
    <location>
        <begin position="23"/>
        <end position="127"/>
    </location>
</feature>
<dbReference type="RefSeq" id="WP_140648492.1">
    <property type="nucleotide sequence ID" value="NZ_RCZB01000002.1"/>
</dbReference>
<reference evidence="3 4" key="1">
    <citation type="journal article" date="2019" name="Environ. Microbiol.">
        <title>Species interactions and distinct microbial communities in high Arctic permafrost affected cryosols are associated with the CH4 and CO2 gas fluxes.</title>
        <authorList>
            <person name="Altshuler I."/>
            <person name="Hamel J."/>
            <person name="Turney S."/>
            <person name="Magnuson E."/>
            <person name="Levesque R."/>
            <person name="Greer C."/>
            <person name="Whyte L.G."/>
        </authorList>
    </citation>
    <scope>NUCLEOTIDE SEQUENCE [LARGE SCALE GENOMIC DNA]</scope>
    <source>
        <strain evidence="3 4">S13Y</strain>
    </source>
</reference>
<organism evidence="3 4">
    <name type="scientific">Rhodanobacter glycinis</name>
    <dbReference type="NCBI Taxonomy" id="582702"/>
    <lineage>
        <taxon>Bacteria</taxon>
        <taxon>Pseudomonadati</taxon>
        <taxon>Pseudomonadota</taxon>
        <taxon>Gammaproteobacteria</taxon>
        <taxon>Lysobacterales</taxon>
        <taxon>Rhodanobacteraceae</taxon>
        <taxon>Rhodanobacter</taxon>
    </lineage>
</organism>
<dbReference type="InterPro" id="IPR036249">
    <property type="entry name" value="Thioredoxin-like_sf"/>
</dbReference>
<dbReference type="Gene3D" id="3.40.30.10">
    <property type="entry name" value="Glutaredoxin"/>
    <property type="match status" value="1"/>
</dbReference>
<dbReference type="PANTHER" id="PTHR45663">
    <property type="entry name" value="GEO12009P1"/>
    <property type="match status" value="1"/>
</dbReference>
<proteinExistence type="predicted"/>
<evidence type="ECO:0000259" key="2">
    <source>
        <dbReference type="PROSITE" id="PS51352"/>
    </source>
</evidence>
<feature type="domain" description="Thioredoxin" evidence="2">
    <location>
        <begin position="14"/>
        <end position="127"/>
    </location>
</feature>
<dbReference type="Pfam" id="PF00085">
    <property type="entry name" value="Thioredoxin"/>
    <property type="match status" value="1"/>
</dbReference>
<dbReference type="GO" id="GO:0015035">
    <property type="term" value="F:protein-disulfide reductase activity"/>
    <property type="evidence" value="ECO:0007669"/>
    <property type="project" value="TreeGrafter"/>
</dbReference>
<name>A0A502CDP0_9GAMM</name>
<dbReference type="OrthoDB" id="9798454at2"/>